<organism evidence="1 2">
    <name type="scientific">Portunus trituberculatus</name>
    <name type="common">Swimming crab</name>
    <name type="synonym">Neptunus trituberculatus</name>
    <dbReference type="NCBI Taxonomy" id="210409"/>
    <lineage>
        <taxon>Eukaryota</taxon>
        <taxon>Metazoa</taxon>
        <taxon>Ecdysozoa</taxon>
        <taxon>Arthropoda</taxon>
        <taxon>Crustacea</taxon>
        <taxon>Multicrustacea</taxon>
        <taxon>Malacostraca</taxon>
        <taxon>Eumalacostraca</taxon>
        <taxon>Eucarida</taxon>
        <taxon>Decapoda</taxon>
        <taxon>Pleocyemata</taxon>
        <taxon>Brachyura</taxon>
        <taxon>Eubrachyura</taxon>
        <taxon>Portunoidea</taxon>
        <taxon>Portunidae</taxon>
        <taxon>Portuninae</taxon>
        <taxon>Portunus</taxon>
    </lineage>
</organism>
<sequence length="73" mass="8250">MAYRIRNGLIRFLQFSRHAIERRPYPIHTSTSKGEVVAKQGIISIHEGQPAGTSQPYVTVLRLCRFVNSPQLG</sequence>
<accession>A0A5B7DAV9</accession>
<evidence type="ECO:0000313" key="2">
    <source>
        <dbReference type="Proteomes" id="UP000324222"/>
    </source>
</evidence>
<name>A0A5B7DAV9_PORTR</name>
<comment type="caution">
    <text evidence="1">The sequence shown here is derived from an EMBL/GenBank/DDBJ whole genome shotgun (WGS) entry which is preliminary data.</text>
</comment>
<dbReference type="EMBL" id="VSRR010000661">
    <property type="protein sequence ID" value="MPC18236.1"/>
    <property type="molecule type" value="Genomic_DNA"/>
</dbReference>
<protein>
    <submittedName>
        <fullName evidence="1">Uncharacterized protein</fullName>
    </submittedName>
</protein>
<dbReference type="AlphaFoldDB" id="A0A5B7DAV9"/>
<proteinExistence type="predicted"/>
<keyword evidence="2" id="KW-1185">Reference proteome</keyword>
<evidence type="ECO:0000313" key="1">
    <source>
        <dbReference type="EMBL" id="MPC18236.1"/>
    </source>
</evidence>
<reference evidence="1 2" key="1">
    <citation type="submission" date="2019-05" db="EMBL/GenBank/DDBJ databases">
        <title>Another draft genome of Portunus trituberculatus and its Hox gene families provides insights of decapod evolution.</title>
        <authorList>
            <person name="Jeong J.-H."/>
            <person name="Song I."/>
            <person name="Kim S."/>
            <person name="Choi T."/>
            <person name="Kim D."/>
            <person name="Ryu S."/>
            <person name="Kim W."/>
        </authorList>
    </citation>
    <scope>NUCLEOTIDE SEQUENCE [LARGE SCALE GENOMIC DNA]</scope>
    <source>
        <tissue evidence="1">Muscle</tissue>
    </source>
</reference>
<dbReference type="Proteomes" id="UP000324222">
    <property type="component" value="Unassembled WGS sequence"/>
</dbReference>
<gene>
    <name evidence="1" type="ORF">E2C01_011115</name>
</gene>